<comment type="caution">
    <text evidence="2">The sequence shown here is derived from an EMBL/GenBank/DDBJ whole genome shotgun (WGS) entry which is preliminary data.</text>
</comment>
<feature type="region of interest" description="Disordered" evidence="1">
    <location>
        <begin position="1"/>
        <end position="25"/>
    </location>
</feature>
<sequence>MVKRGSKETAVQQAKRPLVSMGSGQKIRRDIFKKIKVTRSSLDGTGFQDHGALEEKRPGEALTAGTAAVRGRLVSQGPGAPARHPRRGANPDASVSATWSEAAAPSRFAHPCCHEAPSPACCLQPSVLTNPKRRFNYDQAVGSSP</sequence>
<name>A0A7J8DXZ5_ROUAE</name>
<evidence type="ECO:0000256" key="1">
    <source>
        <dbReference type="SAM" id="MobiDB-lite"/>
    </source>
</evidence>
<evidence type="ECO:0000313" key="3">
    <source>
        <dbReference type="Proteomes" id="UP000593571"/>
    </source>
</evidence>
<proteinExistence type="predicted"/>
<evidence type="ECO:0000313" key="2">
    <source>
        <dbReference type="EMBL" id="KAF6427951.1"/>
    </source>
</evidence>
<keyword evidence="3" id="KW-1185">Reference proteome</keyword>
<feature type="region of interest" description="Disordered" evidence="1">
    <location>
        <begin position="42"/>
        <end position="98"/>
    </location>
</feature>
<dbReference type="EMBL" id="JACASE010000011">
    <property type="protein sequence ID" value="KAF6427951.1"/>
    <property type="molecule type" value="Genomic_DNA"/>
</dbReference>
<dbReference type="Proteomes" id="UP000593571">
    <property type="component" value="Unassembled WGS sequence"/>
</dbReference>
<protein>
    <submittedName>
        <fullName evidence="2">Uncharacterized protein</fullName>
    </submittedName>
</protein>
<accession>A0A7J8DXZ5</accession>
<organism evidence="2 3">
    <name type="scientific">Rousettus aegyptiacus</name>
    <name type="common">Egyptian fruit bat</name>
    <name type="synonym">Pteropus aegyptiacus</name>
    <dbReference type="NCBI Taxonomy" id="9407"/>
    <lineage>
        <taxon>Eukaryota</taxon>
        <taxon>Metazoa</taxon>
        <taxon>Chordata</taxon>
        <taxon>Craniata</taxon>
        <taxon>Vertebrata</taxon>
        <taxon>Euteleostomi</taxon>
        <taxon>Mammalia</taxon>
        <taxon>Eutheria</taxon>
        <taxon>Laurasiatheria</taxon>
        <taxon>Chiroptera</taxon>
        <taxon>Yinpterochiroptera</taxon>
        <taxon>Pteropodoidea</taxon>
        <taxon>Pteropodidae</taxon>
        <taxon>Rousettinae</taxon>
        <taxon>Rousettus</taxon>
    </lineage>
</organism>
<dbReference type="AlphaFoldDB" id="A0A7J8DXZ5"/>
<reference evidence="2 3" key="1">
    <citation type="journal article" date="2020" name="Nature">
        <title>Six reference-quality genomes reveal evolution of bat adaptations.</title>
        <authorList>
            <person name="Jebb D."/>
            <person name="Huang Z."/>
            <person name="Pippel M."/>
            <person name="Hughes G.M."/>
            <person name="Lavrichenko K."/>
            <person name="Devanna P."/>
            <person name="Winkler S."/>
            <person name="Jermiin L.S."/>
            <person name="Skirmuntt E.C."/>
            <person name="Katzourakis A."/>
            <person name="Burkitt-Gray L."/>
            <person name="Ray D.A."/>
            <person name="Sullivan K.A.M."/>
            <person name="Roscito J.G."/>
            <person name="Kirilenko B.M."/>
            <person name="Davalos L.M."/>
            <person name="Corthals A.P."/>
            <person name="Power M.L."/>
            <person name="Jones G."/>
            <person name="Ransome R.D."/>
            <person name="Dechmann D.K.N."/>
            <person name="Locatelli A.G."/>
            <person name="Puechmaille S.J."/>
            <person name="Fedrigo O."/>
            <person name="Jarvis E.D."/>
            <person name="Hiller M."/>
            <person name="Vernes S.C."/>
            <person name="Myers E.W."/>
            <person name="Teeling E.C."/>
        </authorList>
    </citation>
    <scope>NUCLEOTIDE SEQUENCE [LARGE SCALE GENOMIC DNA]</scope>
    <source>
        <strain evidence="2">MRouAeg1</strain>
        <tissue evidence="2">Muscle</tissue>
    </source>
</reference>
<gene>
    <name evidence="2" type="ORF">HJG63_008413</name>
</gene>